<sequence>MYISIHESPTTPWLLIPHEFYEKIIEKFTKISEERYELIQTLRDGMNKFDVDQTMFDFCKEYKQVFQNVDLNLDDSFMDEYSDSDDDSDNDSNNNDEDGAPMTNENPT</sequence>
<proteinExistence type="predicted"/>
<organism evidence="2 3">
    <name type="scientific">Tanacetum coccineum</name>
    <dbReference type="NCBI Taxonomy" id="301880"/>
    <lineage>
        <taxon>Eukaryota</taxon>
        <taxon>Viridiplantae</taxon>
        <taxon>Streptophyta</taxon>
        <taxon>Embryophyta</taxon>
        <taxon>Tracheophyta</taxon>
        <taxon>Spermatophyta</taxon>
        <taxon>Magnoliopsida</taxon>
        <taxon>eudicotyledons</taxon>
        <taxon>Gunneridae</taxon>
        <taxon>Pentapetalae</taxon>
        <taxon>asterids</taxon>
        <taxon>campanulids</taxon>
        <taxon>Asterales</taxon>
        <taxon>Asteraceae</taxon>
        <taxon>Asteroideae</taxon>
        <taxon>Anthemideae</taxon>
        <taxon>Anthemidinae</taxon>
        <taxon>Tanacetum</taxon>
    </lineage>
</organism>
<gene>
    <name evidence="2" type="ORF">Tco_0802756</name>
</gene>
<dbReference type="EMBL" id="BQNB010011836">
    <property type="protein sequence ID" value="GJS95788.1"/>
    <property type="molecule type" value="Genomic_DNA"/>
</dbReference>
<feature type="region of interest" description="Disordered" evidence="1">
    <location>
        <begin position="77"/>
        <end position="108"/>
    </location>
</feature>
<keyword evidence="3" id="KW-1185">Reference proteome</keyword>
<comment type="caution">
    <text evidence="2">The sequence shown here is derived from an EMBL/GenBank/DDBJ whole genome shotgun (WGS) entry which is preliminary data.</text>
</comment>
<protein>
    <submittedName>
        <fullName evidence="2">Uncharacterized protein</fullName>
    </submittedName>
</protein>
<name>A0ABQ4ZZV3_9ASTR</name>
<accession>A0ABQ4ZZV3</accession>
<evidence type="ECO:0000256" key="1">
    <source>
        <dbReference type="SAM" id="MobiDB-lite"/>
    </source>
</evidence>
<feature type="compositionally biased region" description="Acidic residues" evidence="1">
    <location>
        <begin position="77"/>
        <end position="99"/>
    </location>
</feature>
<evidence type="ECO:0000313" key="2">
    <source>
        <dbReference type="EMBL" id="GJS95788.1"/>
    </source>
</evidence>
<evidence type="ECO:0000313" key="3">
    <source>
        <dbReference type="Proteomes" id="UP001151760"/>
    </source>
</evidence>
<dbReference type="Proteomes" id="UP001151760">
    <property type="component" value="Unassembled WGS sequence"/>
</dbReference>
<reference evidence="2" key="1">
    <citation type="journal article" date="2022" name="Int. J. Mol. Sci.">
        <title>Draft Genome of Tanacetum Coccineum: Genomic Comparison of Closely Related Tanacetum-Family Plants.</title>
        <authorList>
            <person name="Yamashiro T."/>
            <person name="Shiraishi A."/>
            <person name="Nakayama K."/>
            <person name="Satake H."/>
        </authorList>
    </citation>
    <scope>NUCLEOTIDE SEQUENCE</scope>
</reference>
<reference evidence="2" key="2">
    <citation type="submission" date="2022-01" db="EMBL/GenBank/DDBJ databases">
        <authorList>
            <person name="Yamashiro T."/>
            <person name="Shiraishi A."/>
            <person name="Satake H."/>
            <person name="Nakayama K."/>
        </authorList>
    </citation>
    <scope>NUCLEOTIDE SEQUENCE</scope>
</reference>